<dbReference type="STRING" id="40149.A0A0E0D4H1"/>
<reference evidence="1" key="1">
    <citation type="submission" date="2015-04" db="UniProtKB">
        <authorList>
            <consortium name="EnsemblPlants"/>
        </authorList>
    </citation>
    <scope>IDENTIFICATION</scope>
</reference>
<dbReference type="PANTHER" id="PTHR34591">
    <property type="entry name" value="OS03G0653100 PROTEIN-RELATED"/>
    <property type="match status" value="1"/>
</dbReference>
<dbReference type="HOGENOM" id="CLU_783848_0_0_1"/>
<accession>A0A0E0D4H1</accession>
<dbReference type="Gramene" id="OMERI03G25630.1">
    <property type="protein sequence ID" value="OMERI03G25630.1"/>
    <property type="gene ID" value="OMERI03G25630"/>
</dbReference>
<evidence type="ECO:0000313" key="1">
    <source>
        <dbReference type="EnsemblPlants" id="OMERI03G25630.1"/>
    </source>
</evidence>
<reference evidence="1" key="2">
    <citation type="submission" date="2018-05" db="EMBL/GenBank/DDBJ databases">
        <title>OmerRS3 (Oryza meridionalis Reference Sequence Version 3).</title>
        <authorList>
            <person name="Zhang J."/>
            <person name="Kudrna D."/>
            <person name="Lee S."/>
            <person name="Talag J."/>
            <person name="Welchert J."/>
            <person name="Wing R.A."/>
        </authorList>
    </citation>
    <scope>NUCLEOTIDE SEQUENCE [LARGE SCALE GENOMIC DNA]</scope>
    <source>
        <strain evidence="1">cv. OR44</strain>
    </source>
</reference>
<sequence>MATEYLYDRYNGVYWQDNKYQVIKLPMNNEVSPYKNHFLRRSMRGVHYALIDNEHRLRVSFLNKSCGQMTWELKHDKDLSFLLGCQEICIQNDGPWTLHYKNYFGHSSQNGAEYYEAYKEYIVRRYCYEYDSASYKNQCEDIKKDAVVRVNNFEWDSDNDDILDNANPNEERCRRNLSILGFHPYKEAIFLNQEMKRGLVYHFNSSKVQNLGSTFPKPYDGVEPSATARLGLNGGETIYTPGCQNGTEGYYEAYKEYIARRYCYEYNSASYKNHCEDIEKDVVVQVNKFKWDSDNDDILATANPNEVRCRRYLLILGFHPYEEVIFLNQEMQRELAYHCNSSLVQNLGSTFPKP</sequence>
<keyword evidence="2" id="KW-1185">Reference proteome</keyword>
<protein>
    <submittedName>
        <fullName evidence="1">Uncharacterized protein</fullName>
    </submittedName>
</protein>
<dbReference type="Proteomes" id="UP000008021">
    <property type="component" value="Chromosome 3"/>
</dbReference>
<evidence type="ECO:0000313" key="2">
    <source>
        <dbReference type="Proteomes" id="UP000008021"/>
    </source>
</evidence>
<proteinExistence type="predicted"/>
<dbReference type="AlphaFoldDB" id="A0A0E0D4H1"/>
<dbReference type="EnsemblPlants" id="OMERI03G25630.1">
    <property type="protein sequence ID" value="OMERI03G25630.1"/>
    <property type="gene ID" value="OMERI03G25630"/>
</dbReference>
<organism evidence="1">
    <name type="scientific">Oryza meridionalis</name>
    <dbReference type="NCBI Taxonomy" id="40149"/>
    <lineage>
        <taxon>Eukaryota</taxon>
        <taxon>Viridiplantae</taxon>
        <taxon>Streptophyta</taxon>
        <taxon>Embryophyta</taxon>
        <taxon>Tracheophyta</taxon>
        <taxon>Spermatophyta</taxon>
        <taxon>Magnoliopsida</taxon>
        <taxon>Liliopsida</taxon>
        <taxon>Poales</taxon>
        <taxon>Poaceae</taxon>
        <taxon>BOP clade</taxon>
        <taxon>Oryzoideae</taxon>
        <taxon>Oryzeae</taxon>
        <taxon>Oryzinae</taxon>
        <taxon>Oryza</taxon>
    </lineage>
</organism>
<name>A0A0E0D4H1_9ORYZ</name>